<keyword evidence="1" id="KW-0663">Pyridoxal phosphate</keyword>
<dbReference type="PANTHER" id="PTHR30244">
    <property type="entry name" value="TRANSAMINASE"/>
    <property type="match status" value="1"/>
</dbReference>
<dbReference type="InterPro" id="IPR015424">
    <property type="entry name" value="PyrdxlP-dep_Trfase"/>
</dbReference>
<sequence>MKVSQLDLTTQYHSIKEEINSTITTVLESGIVINGKNVKKIENSIAAYSDNKYGIGVANGSDAIYIALKALGIGQGDAVISPPFTFFATAG</sequence>
<dbReference type="GO" id="GO:0000271">
    <property type="term" value="P:polysaccharide biosynthetic process"/>
    <property type="evidence" value="ECO:0007669"/>
    <property type="project" value="TreeGrafter"/>
</dbReference>
<organism evidence="2">
    <name type="scientific">marine sediment metagenome</name>
    <dbReference type="NCBI Taxonomy" id="412755"/>
    <lineage>
        <taxon>unclassified sequences</taxon>
        <taxon>metagenomes</taxon>
        <taxon>ecological metagenomes</taxon>
    </lineage>
</organism>
<evidence type="ECO:0000313" key="2">
    <source>
        <dbReference type="EMBL" id="GAH53832.1"/>
    </source>
</evidence>
<proteinExistence type="predicted"/>
<dbReference type="AlphaFoldDB" id="X1G9C0"/>
<feature type="non-terminal residue" evidence="2">
    <location>
        <position position="91"/>
    </location>
</feature>
<evidence type="ECO:0000256" key="1">
    <source>
        <dbReference type="ARBA" id="ARBA00022898"/>
    </source>
</evidence>
<dbReference type="Gene3D" id="3.40.640.10">
    <property type="entry name" value="Type I PLP-dependent aspartate aminotransferase-like (Major domain)"/>
    <property type="match status" value="1"/>
</dbReference>
<dbReference type="EMBL" id="BARU01018213">
    <property type="protein sequence ID" value="GAH53832.1"/>
    <property type="molecule type" value="Genomic_DNA"/>
</dbReference>
<evidence type="ECO:0008006" key="3">
    <source>
        <dbReference type="Google" id="ProtNLM"/>
    </source>
</evidence>
<name>X1G9C0_9ZZZZ</name>
<accession>X1G9C0</accession>
<reference evidence="2" key="1">
    <citation type="journal article" date="2014" name="Front. Microbiol.">
        <title>High frequency of phylogenetically diverse reductive dehalogenase-homologous genes in deep subseafloor sedimentary metagenomes.</title>
        <authorList>
            <person name="Kawai M."/>
            <person name="Futagami T."/>
            <person name="Toyoda A."/>
            <person name="Takaki Y."/>
            <person name="Nishi S."/>
            <person name="Hori S."/>
            <person name="Arai W."/>
            <person name="Tsubouchi T."/>
            <person name="Morono Y."/>
            <person name="Uchiyama I."/>
            <person name="Ito T."/>
            <person name="Fujiyama A."/>
            <person name="Inagaki F."/>
            <person name="Takami H."/>
        </authorList>
    </citation>
    <scope>NUCLEOTIDE SEQUENCE</scope>
    <source>
        <strain evidence="2">Expedition CK06-06</strain>
    </source>
</reference>
<dbReference type="GO" id="GO:0008483">
    <property type="term" value="F:transaminase activity"/>
    <property type="evidence" value="ECO:0007669"/>
    <property type="project" value="TreeGrafter"/>
</dbReference>
<comment type="caution">
    <text evidence="2">The sequence shown here is derived from an EMBL/GenBank/DDBJ whole genome shotgun (WGS) entry which is preliminary data.</text>
</comment>
<dbReference type="InterPro" id="IPR015421">
    <property type="entry name" value="PyrdxlP-dep_Trfase_major"/>
</dbReference>
<dbReference type="PANTHER" id="PTHR30244:SF36">
    <property type="entry name" value="3-OXO-GLUCOSE-6-PHOSPHATE:GLUTAMATE AMINOTRANSFERASE"/>
    <property type="match status" value="1"/>
</dbReference>
<gene>
    <name evidence="2" type="ORF">S03H2_30125</name>
</gene>
<dbReference type="SUPFAM" id="SSF53383">
    <property type="entry name" value="PLP-dependent transferases"/>
    <property type="match status" value="1"/>
</dbReference>
<dbReference type="GO" id="GO:0030170">
    <property type="term" value="F:pyridoxal phosphate binding"/>
    <property type="evidence" value="ECO:0007669"/>
    <property type="project" value="TreeGrafter"/>
</dbReference>
<dbReference type="Pfam" id="PF01041">
    <property type="entry name" value="DegT_DnrJ_EryC1"/>
    <property type="match status" value="1"/>
</dbReference>
<protein>
    <recommendedName>
        <fullName evidence="3">Aminotransferase class I/classII domain-containing protein</fullName>
    </recommendedName>
</protein>
<dbReference type="InterPro" id="IPR000653">
    <property type="entry name" value="DegT/StrS_aminotransferase"/>
</dbReference>